<protein>
    <submittedName>
        <fullName evidence="1">Uncharacterized protein</fullName>
    </submittedName>
</protein>
<dbReference type="EMBL" id="JACIDW010000020">
    <property type="protein sequence ID" value="MBB3966678.1"/>
    <property type="molecule type" value="Genomic_DNA"/>
</dbReference>
<proteinExistence type="predicted"/>
<accession>A0A7W6CX41</accession>
<dbReference type="AlphaFoldDB" id="A0A7W6CX41"/>
<keyword evidence="2" id="KW-1185">Reference proteome</keyword>
<sequence>MKSGAASGARYDIVPGRHGLVDVIDRTTGLPAEAGVTAILLEQREARELVRWLVHRAHIEGGGCAERPECVHHDVPSRHLMHSLKAAALAGQY</sequence>
<reference evidence="1 2" key="1">
    <citation type="submission" date="2020-08" db="EMBL/GenBank/DDBJ databases">
        <title>Genomic Encyclopedia of Type Strains, Phase IV (KMG-IV): sequencing the most valuable type-strain genomes for metagenomic binning, comparative biology and taxonomic classification.</title>
        <authorList>
            <person name="Goeker M."/>
        </authorList>
    </citation>
    <scope>NUCLEOTIDE SEQUENCE [LARGE SCALE GENOMIC DNA]</scope>
    <source>
        <strain evidence="1 2">DSM 26575</strain>
    </source>
</reference>
<gene>
    <name evidence="1" type="ORF">GGQ67_004368</name>
</gene>
<dbReference type="RefSeq" id="WP_183902148.1">
    <property type="nucleotide sequence ID" value="NZ_JACIDW010000020.1"/>
</dbReference>
<name>A0A7W6CX41_9HYPH</name>
<comment type="caution">
    <text evidence="1">The sequence shown here is derived from an EMBL/GenBank/DDBJ whole genome shotgun (WGS) entry which is preliminary data.</text>
</comment>
<organism evidence="1 2">
    <name type="scientific">Rhizobium metallidurans</name>
    <dbReference type="NCBI Taxonomy" id="1265931"/>
    <lineage>
        <taxon>Bacteria</taxon>
        <taxon>Pseudomonadati</taxon>
        <taxon>Pseudomonadota</taxon>
        <taxon>Alphaproteobacteria</taxon>
        <taxon>Hyphomicrobiales</taxon>
        <taxon>Rhizobiaceae</taxon>
        <taxon>Rhizobium/Agrobacterium group</taxon>
        <taxon>Rhizobium</taxon>
    </lineage>
</organism>
<dbReference type="Proteomes" id="UP000582090">
    <property type="component" value="Unassembled WGS sequence"/>
</dbReference>
<evidence type="ECO:0000313" key="1">
    <source>
        <dbReference type="EMBL" id="MBB3966678.1"/>
    </source>
</evidence>
<evidence type="ECO:0000313" key="2">
    <source>
        <dbReference type="Proteomes" id="UP000582090"/>
    </source>
</evidence>